<reference evidence="1 4" key="2">
    <citation type="submission" date="2020-02" db="EMBL/GenBank/DDBJ databases">
        <title>WGS of Micromonospora spp. isolated from hot spring.</title>
        <authorList>
            <person name="Thawai C."/>
        </authorList>
    </citation>
    <scope>NUCLEOTIDE SEQUENCE [LARGE SCALE GENOMIC DNA]</scope>
    <source>
        <strain evidence="1 4">TMS7</strain>
    </source>
</reference>
<evidence type="ECO:0000313" key="2">
    <source>
        <dbReference type="EMBL" id="QGL50504.1"/>
    </source>
</evidence>
<proteinExistence type="predicted"/>
<evidence type="ECO:0000313" key="4">
    <source>
        <dbReference type="Proteomes" id="UP000477779"/>
    </source>
</evidence>
<keyword evidence="3" id="KW-1185">Reference proteome</keyword>
<dbReference type="EMBL" id="CP045309">
    <property type="protein sequence ID" value="QGL50504.1"/>
    <property type="molecule type" value="Genomic_DNA"/>
</dbReference>
<dbReference type="AlphaFoldDB" id="A0AAJ2ZC58"/>
<evidence type="ECO:0000313" key="1">
    <source>
        <dbReference type="EMBL" id="NES26324.1"/>
    </source>
</evidence>
<name>A0AAJ2ZC58_9ACTN</name>
<reference evidence="2 3" key="1">
    <citation type="submission" date="2019-10" db="EMBL/GenBank/DDBJ databases">
        <title>Genome Sequence of Micromonospora terminaliae DSM 101760.</title>
        <authorList>
            <person name="Guo L."/>
        </authorList>
    </citation>
    <scope>NUCLEOTIDE SEQUENCE [LARGE SCALE GENOMIC DNA]</scope>
    <source>
        <strain evidence="2 3">DSM 101760</strain>
    </source>
</reference>
<organism evidence="1 4">
    <name type="scientific">Micromonospora terminaliae</name>
    <dbReference type="NCBI Taxonomy" id="1914461"/>
    <lineage>
        <taxon>Bacteria</taxon>
        <taxon>Bacillati</taxon>
        <taxon>Actinomycetota</taxon>
        <taxon>Actinomycetes</taxon>
        <taxon>Micromonosporales</taxon>
        <taxon>Micromonosporaceae</taxon>
        <taxon>Micromonospora</taxon>
    </lineage>
</organism>
<dbReference type="Proteomes" id="UP000477779">
    <property type="component" value="Unassembled WGS sequence"/>
</dbReference>
<gene>
    <name evidence="1" type="ORF">G3561_01960</name>
    <name evidence="2" type="ORF">GCE86_27885</name>
</gene>
<evidence type="ECO:0000313" key="3">
    <source>
        <dbReference type="Proteomes" id="UP000402241"/>
    </source>
</evidence>
<dbReference type="RefSeq" id="WP_154229647.1">
    <property type="nucleotide sequence ID" value="NZ_CP045309.1"/>
</dbReference>
<accession>A0AAJ2ZC58</accession>
<sequence length="172" mass="19538">MPDLRWDDVREWFDPFENGSLPDVIVPGTTLTDWETLLRLIRSEGWRCEYDFRERGLPLPASAADLFTVDKGWLQTLHVWPDPGMEWSVRPARPDVIDSDVSLFEIQGQERLDVFCGFLRTLGKTLDKRVLVYAEGDHSPAGDNSYPPMMAYELADDRVVFLARPGGPAAGR</sequence>
<protein>
    <submittedName>
        <fullName evidence="1">Uncharacterized protein</fullName>
    </submittedName>
</protein>
<dbReference type="Proteomes" id="UP000402241">
    <property type="component" value="Chromosome"/>
</dbReference>
<dbReference type="EMBL" id="JAAHBZ010000001">
    <property type="protein sequence ID" value="NES26324.1"/>
    <property type="molecule type" value="Genomic_DNA"/>
</dbReference>